<dbReference type="Proteomes" id="UP000001058">
    <property type="component" value="Unassembled WGS sequence"/>
</dbReference>
<name>D8UGG8_VOLCA</name>
<dbReference type="AlphaFoldDB" id="D8UGG8"/>
<dbReference type="GeneID" id="9620806"/>
<dbReference type="KEGG" id="vcn:VOLCADRAFT_98860"/>
<evidence type="ECO:0000313" key="2">
    <source>
        <dbReference type="EMBL" id="EFJ41197.1"/>
    </source>
</evidence>
<dbReference type="EMBL" id="GL378399">
    <property type="protein sequence ID" value="EFJ41197.1"/>
    <property type="molecule type" value="Genomic_DNA"/>
</dbReference>
<reference evidence="2 3" key="1">
    <citation type="journal article" date="2010" name="Science">
        <title>Genomic analysis of organismal complexity in the multicellular green alga Volvox carteri.</title>
        <authorList>
            <person name="Prochnik S.E."/>
            <person name="Umen J."/>
            <person name="Nedelcu A.M."/>
            <person name="Hallmann A."/>
            <person name="Miller S.M."/>
            <person name="Nishii I."/>
            <person name="Ferris P."/>
            <person name="Kuo A."/>
            <person name="Mitros T."/>
            <person name="Fritz-Laylin L.K."/>
            <person name="Hellsten U."/>
            <person name="Chapman J."/>
            <person name="Simakov O."/>
            <person name="Rensing S.A."/>
            <person name="Terry A."/>
            <person name="Pangilinan J."/>
            <person name="Kapitonov V."/>
            <person name="Jurka J."/>
            <person name="Salamov A."/>
            <person name="Shapiro H."/>
            <person name="Schmutz J."/>
            <person name="Grimwood J."/>
            <person name="Lindquist E."/>
            <person name="Lucas S."/>
            <person name="Grigoriev I.V."/>
            <person name="Schmitt R."/>
            <person name="Kirk D."/>
            <person name="Rokhsar D.S."/>
        </authorList>
    </citation>
    <scope>NUCLEOTIDE SEQUENCE [LARGE SCALE GENOMIC DNA]</scope>
    <source>
        <strain evidence="3">f. Nagariensis / Eve</strain>
    </source>
</reference>
<proteinExistence type="predicted"/>
<sequence>MPVCHAFEHIDFSTGAPRHVVAAITTAGTYYLRAGLRSATAAVSVAARRPVGILPGHDSSLSKRSTSPSSWRFCMLLPSRFLARQRTQPQQRKLVLQPPPPPPPPQQQQRRMAVLGANILPGAPRRLLSAKLSPSPLPLLPSSMSTASSPAPAGSSSTPCSVCIHVEVIPPPPPSPSPPPLGQLLLRGRSALRPDPPSLSRQSCDDLASRIATFLNGIPSRTDYYNYNYYDDDGYSHGSLDNGNANASAPGITLRQQFRLESCDASSLRVCGSYNNPEGVDSRAVAVWSFRLGDFLQELLMGLPARVLSTSEASGSSACESRGGQLAGYTLRAYGQPVSGGSDGSDSSCIGFKEMGNPSGSSCPQEARVSFQLQLMYKIKDAANSNNLKLDWSQQVCTSTDIIFCTSVNTTSNFADLSEMLGIVLPSIVKKLCNDSGAPLASRKNILWYGSYPLISSQPVTALTFSSCLIPPAPPPSRNSQPPPSLMSPPPRPLVPLPCVYGSNASSVGPLRLRREVQIESNISIQGVALGRSIPCFALEVASDSSTTPPNACNATRLTGLIFRASDTAKSALKSIIFRTALGDIQANSSSIWKLWNTLPGSSSTNNSSSSSNVSTTVPDTLAVLEQLMDPKDFPSRWTVDQVRSQSAVGRARVCLDIEPKLLRDFCMGDTCIVHLYYSASCCPADSATFPVTS</sequence>
<dbReference type="OrthoDB" id="561780at2759"/>
<evidence type="ECO:0000256" key="1">
    <source>
        <dbReference type="SAM" id="MobiDB-lite"/>
    </source>
</evidence>
<evidence type="ECO:0000313" key="3">
    <source>
        <dbReference type="Proteomes" id="UP000001058"/>
    </source>
</evidence>
<protein>
    <recommendedName>
        <fullName evidence="4">Pherophorin domain-containing protein</fullName>
    </recommendedName>
</protein>
<feature type="compositionally biased region" description="Pro residues" evidence="1">
    <location>
        <begin position="97"/>
        <end position="106"/>
    </location>
</feature>
<accession>D8UGG8</accession>
<evidence type="ECO:0008006" key="4">
    <source>
        <dbReference type="Google" id="ProtNLM"/>
    </source>
</evidence>
<organism evidence="3">
    <name type="scientific">Volvox carteri f. nagariensis</name>
    <dbReference type="NCBI Taxonomy" id="3068"/>
    <lineage>
        <taxon>Eukaryota</taxon>
        <taxon>Viridiplantae</taxon>
        <taxon>Chlorophyta</taxon>
        <taxon>core chlorophytes</taxon>
        <taxon>Chlorophyceae</taxon>
        <taxon>CS clade</taxon>
        <taxon>Chlamydomonadales</taxon>
        <taxon>Volvocaceae</taxon>
        <taxon>Volvox</taxon>
    </lineage>
</organism>
<gene>
    <name evidence="2" type="ORF">VOLCADRAFT_98860</name>
</gene>
<keyword evidence="3" id="KW-1185">Reference proteome</keyword>
<dbReference type="InParanoid" id="D8UGG8"/>
<feature type="region of interest" description="Disordered" evidence="1">
    <location>
        <begin position="86"/>
        <end position="110"/>
    </location>
</feature>
<dbReference type="RefSeq" id="XP_002957765.1">
    <property type="nucleotide sequence ID" value="XM_002957719.1"/>
</dbReference>